<evidence type="ECO:0000256" key="4">
    <source>
        <dbReference type="ARBA" id="ARBA00022801"/>
    </source>
</evidence>
<dbReference type="Pfam" id="PF08246">
    <property type="entry name" value="Inhibitor_I29"/>
    <property type="match status" value="1"/>
</dbReference>
<name>A0A9Q0D2Z7_9POAL</name>
<evidence type="ECO:0000313" key="11">
    <source>
        <dbReference type="EMBL" id="KAJ1704134.1"/>
    </source>
</evidence>
<evidence type="ECO:0000259" key="9">
    <source>
        <dbReference type="SMART" id="SM00645"/>
    </source>
</evidence>
<evidence type="ECO:0000256" key="5">
    <source>
        <dbReference type="ARBA" id="ARBA00022807"/>
    </source>
</evidence>
<keyword evidence="4" id="KW-0378">Hydrolase</keyword>
<dbReference type="Pfam" id="PF00112">
    <property type="entry name" value="Peptidase_C1"/>
    <property type="match status" value="1"/>
</dbReference>
<dbReference type="GO" id="GO:0008234">
    <property type="term" value="F:cysteine-type peptidase activity"/>
    <property type="evidence" value="ECO:0007669"/>
    <property type="project" value="UniProtKB-KW"/>
</dbReference>
<dbReference type="PROSITE" id="PS00139">
    <property type="entry name" value="THIOL_PROTEASE_CYS"/>
    <property type="match status" value="1"/>
</dbReference>
<dbReference type="AlphaFoldDB" id="A0A9Q0D2Z7"/>
<dbReference type="InterPro" id="IPR054722">
    <property type="entry name" value="PolX-like_BBD"/>
</dbReference>
<evidence type="ECO:0000256" key="1">
    <source>
        <dbReference type="ARBA" id="ARBA00008455"/>
    </source>
</evidence>
<evidence type="ECO:0000256" key="6">
    <source>
        <dbReference type="ARBA" id="ARBA00023157"/>
    </source>
</evidence>
<dbReference type="InterPro" id="IPR039417">
    <property type="entry name" value="Peptidase_C1A_papain-like"/>
</dbReference>
<accession>A0A9Q0D2Z7</accession>
<feature type="domain" description="Cathepsin propeptide inhibitor" evidence="10">
    <location>
        <begin position="20"/>
        <end position="75"/>
    </location>
</feature>
<dbReference type="FunFam" id="3.90.70.10:FF:000023">
    <property type="entry name" value="Senescence-specific cysteine protease SAG39"/>
    <property type="match status" value="1"/>
</dbReference>
<dbReference type="Gene3D" id="3.90.70.10">
    <property type="entry name" value="Cysteine proteinases"/>
    <property type="match status" value="1"/>
</dbReference>
<sequence length="689" mass="76400">MSIPFDERDLESEEKLWDLYERWQRHHSVPRDHHEKQKRFSVFKENAKFIHEFNKKGNSYKLELNKFGDLSTEEFKGSYAGSRVQEHRMFRPRTMTNKFSYSSVNVGDLPASIDWRQKGAVTGVKDQGKCGSCWAFSTVVSVEGINQIKTGNLISLSEQELVDCDTGDDSGCNGGLMENAFDFIKKSGGITTETAYPYKAQNGTCDASKMNSPAVVIDGYETVPANDENSLLKAVANQPVSVSIEAEGKPFQFYSTGVFTGDCKTDLDHGVAVVGYGVDQNGTKYWIVKNSWGPTWGEQGYIRMQRGIAAKEGICGIAMDASYPVKTSPNPPKKGKFSLLPNHLPLMAHNTNLNPPPNGKNPSSSSLLSSDLSTLNNSNGSIIPLTIPITTKLTNTNYLTWKSQILPLLHGYNLIKFVELPPPNPTTTTPAGQIQVNADYIIWHRQYQLLLGWIRSSLSESIQAQCVSYNTSMEIWSSLQNIFSATSRARVTNLKKQVQIASKGALSCSEYLQHMKHLADELAFAGSPLTDDELVSTTLTGLGSDYLQFVTAVNTLFRNDQLSFSKLHGMYEPDPNWKPRPTRQAFNAQLQQPPLDSSDWIIDSGATNHVTSDLNNLSSFFAYKGTDALQIGNGSGLNISHIGSTTICLSTTPTSPYLYIVIMVYFLFMLVILKLFLVCVLLQRLGMRD</sequence>
<proteinExistence type="inferred from homology"/>
<dbReference type="Pfam" id="PF22936">
    <property type="entry name" value="Pol_BBD"/>
    <property type="match status" value="1"/>
</dbReference>
<evidence type="ECO:0000256" key="3">
    <source>
        <dbReference type="ARBA" id="ARBA00022729"/>
    </source>
</evidence>
<dbReference type="InterPro" id="IPR013128">
    <property type="entry name" value="Peptidase_C1A"/>
</dbReference>
<keyword evidence="8" id="KW-0472">Membrane</keyword>
<comment type="similarity">
    <text evidence="1">Belongs to the peptidase C1 family.</text>
</comment>
<dbReference type="SUPFAM" id="SSF54001">
    <property type="entry name" value="Cysteine proteinases"/>
    <property type="match status" value="1"/>
</dbReference>
<evidence type="ECO:0000256" key="2">
    <source>
        <dbReference type="ARBA" id="ARBA00022670"/>
    </source>
</evidence>
<dbReference type="OrthoDB" id="694440at2759"/>
<dbReference type="GO" id="GO:0006508">
    <property type="term" value="P:proteolysis"/>
    <property type="evidence" value="ECO:0007669"/>
    <property type="project" value="UniProtKB-KW"/>
</dbReference>
<dbReference type="Proteomes" id="UP001151287">
    <property type="component" value="Unassembled WGS sequence"/>
</dbReference>
<reference evidence="11" key="1">
    <citation type="journal article" date="2022" name="Cell">
        <title>Repeat-based holocentromeres influence genome architecture and karyotype evolution.</title>
        <authorList>
            <person name="Hofstatter P.G."/>
            <person name="Thangavel G."/>
            <person name="Lux T."/>
            <person name="Neumann P."/>
            <person name="Vondrak T."/>
            <person name="Novak P."/>
            <person name="Zhang M."/>
            <person name="Costa L."/>
            <person name="Castellani M."/>
            <person name="Scott A."/>
            <person name="Toegelov H."/>
            <person name="Fuchs J."/>
            <person name="Mata-Sucre Y."/>
            <person name="Dias Y."/>
            <person name="Vanzela A.L.L."/>
            <person name="Huettel B."/>
            <person name="Almeida C.C.S."/>
            <person name="Simkova H."/>
            <person name="Souza G."/>
            <person name="Pedrosa-Harand A."/>
            <person name="Macas J."/>
            <person name="Mayer K.F.X."/>
            <person name="Houben A."/>
            <person name="Marques A."/>
        </authorList>
    </citation>
    <scope>NUCLEOTIDE SEQUENCE</scope>
    <source>
        <strain evidence="11">RhyBre1mFocal</strain>
    </source>
</reference>
<feature type="domain" description="Peptidase C1A papain C-terminal" evidence="9">
    <location>
        <begin position="109"/>
        <end position="325"/>
    </location>
</feature>
<dbReference type="PROSITE" id="PS00640">
    <property type="entry name" value="THIOL_PROTEASE_ASN"/>
    <property type="match status" value="1"/>
</dbReference>
<dbReference type="InterPro" id="IPR025661">
    <property type="entry name" value="Pept_asp_AS"/>
</dbReference>
<evidence type="ECO:0000313" key="12">
    <source>
        <dbReference type="Proteomes" id="UP001151287"/>
    </source>
</evidence>
<evidence type="ECO:0000256" key="7">
    <source>
        <dbReference type="SAM" id="MobiDB-lite"/>
    </source>
</evidence>
<dbReference type="SMART" id="SM00645">
    <property type="entry name" value="Pept_C1"/>
    <property type="match status" value="1"/>
</dbReference>
<keyword evidence="6" id="KW-1015">Disulfide bond</keyword>
<dbReference type="PRINTS" id="PR00705">
    <property type="entry name" value="PAPAIN"/>
</dbReference>
<keyword evidence="2" id="KW-0645">Protease</keyword>
<dbReference type="InterPro" id="IPR013201">
    <property type="entry name" value="Prot_inhib_I29"/>
</dbReference>
<protein>
    <submittedName>
        <fullName evidence="11">Uncharacterized protein</fullName>
    </submittedName>
</protein>
<dbReference type="EMBL" id="JAMQYH010000001">
    <property type="protein sequence ID" value="KAJ1704134.1"/>
    <property type="molecule type" value="Genomic_DNA"/>
</dbReference>
<dbReference type="InterPro" id="IPR025660">
    <property type="entry name" value="Pept_his_AS"/>
</dbReference>
<dbReference type="PANTHER" id="PTHR12411">
    <property type="entry name" value="CYSTEINE PROTEASE FAMILY C1-RELATED"/>
    <property type="match status" value="1"/>
</dbReference>
<evidence type="ECO:0000259" key="10">
    <source>
        <dbReference type="SMART" id="SM00848"/>
    </source>
</evidence>
<keyword evidence="8" id="KW-1133">Transmembrane helix</keyword>
<keyword evidence="12" id="KW-1185">Reference proteome</keyword>
<dbReference type="CDD" id="cd02248">
    <property type="entry name" value="Peptidase_C1A"/>
    <property type="match status" value="1"/>
</dbReference>
<dbReference type="InterPro" id="IPR000668">
    <property type="entry name" value="Peptidase_C1A_C"/>
</dbReference>
<feature type="transmembrane region" description="Helical" evidence="8">
    <location>
        <begin position="657"/>
        <end position="682"/>
    </location>
</feature>
<dbReference type="SMART" id="SM00848">
    <property type="entry name" value="Inhibitor_I29"/>
    <property type="match status" value="1"/>
</dbReference>
<keyword evidence="8" id="KW-0812">Transmembrane</keyword>
<dbReference type="InterPro" id="IPR038765">
    <property type="entry name" value="Papain-like_cys_pep_sf"/>
</dbReference>
<feature type="compositionally biased region" description="Low complexity" evidence="7">
    <location>
        <begin position="360"/>
        <end position="371"/>
    </location>
</feature>
<dbReference type="InterPro" id="IPR000169">
    <property type="entry name" value="Pept_cys_AS"/>
</dbReference>
<dbReference type="PROSITE" id="PS00639">
    <property type="entry name" value="THIOL_PROTEASE_HIS"/>
    <property type="match status" value="1"/>
</dbReference>
<keyword evidence="3" id="KW-0732">Signal</keyword>
<organism evidence="11 12">
    <name type="scientific">Rhynchospora breviuscula</name>
    <dbReference type="NCBI Taxonomy" id="2022672"/>
    <lineage>
        <taxon>Eukaryota</taxon>
        <taxon>Viridiplantae</taxon>
        <taxon>Streptophyta</taxon>
        <taxon>Embryophyta</taxon>
        <taxon>Tracheophyta</taxon>
        <taxon>Spermatophyta</taxon>
        <taxon>Magnoliopsida</taxon>
        <taxon>Liliopsida</taxon>
        <taxon>Poales</taxon>
        <taxon>Cyperaceae</taxon>
        <taxon>Cyperoideae</taxon>
        <taxon>Rhynchosporeae</taxon>
        <taxon>Rhynchospora</taxon>
    </lineage>
</organism>
<evidence type="ECO:0000256" key="8">
    <source>
        <dbReference type="SAM" id="Phobius"/>
    </source>
</evidence>
<dbReference type="Pfam" id="PF14223">
    <property type="entry name" value="Retrotran_gag_2"/>
    <property type="match status" value="1"/>
</dbReference>
<comment type="caution">
    <text evidence="11">The sequence shown here is derived from an EMBL/GenBank/DDBJ whole genome shotgun (WGS) entry which is preliminary data.</text>
</comment>
<keyword evidence="5" id="KW-0788">Thiol protease</keyword>
<gene>
    <name evidence="11" type="ORF">LUZ63_003913</name>
</gene>
<feature type="region of interest" description="Disordered" evidence="7">
    <location>
        <begin position="348"/>
        <end position="371"/>
    </location>
</feature>